<dbReference type="Proteomes" id="UP000008367">
    <property type="component" value="Unassembled WGS sequence"/>
</dbReference>
<dbReference type="EMBL" id="AJSR01000996">
    <property type="protein sequence ID" value="EKM31857.1"/>
    <property type="molecule type" value="Genomic_DNA"/>
</dbReference>
<accession>A0A454CZK9</accession>
<reference evidence="1 2" key="1">
    <citation type="submission" date="2012-10" db="EMBL/GenBank/DDBJ databases">
        <title>Genome sequence of Vibrio Cholerae HENC-02.</title>
        <authorList>
            <person name="Eppinger M."/>
            <person name="Hasan N.A."/>
            <person name="Sengamalay N."/>
            <person name="Hine E."/>
            <person name="Su Q."/>
            <person name="Daugherty S.C."/>
            <person name="Young S."/>
            <person name="Sadzewicz L."/>
            <person name="Tallon L."/>
            <person name="Cebula T.A."/>
            <person name="Ravel J."/>
            <person name="Colwell R.R."/>
        </authorList>
    </citation>
    <scope>NUCLEOTIDE SEQUENCE [LARGE SCALE GENOMIC DNA]</scope>
    <source>
        <strain evidence="1 2">HENC-02</strain>
    </source>
</reference>
<sequence>MDNSASIIATDNHCFTPSDNYEVTLSPATQYALMCGTEQPKFDIQTRNDGNLESTGVTVQ</sequence>
<gene>
    <name evidence="1" type="ORF">VCHENC02_2545</name>
</gene>
<comment type="caution">
    <text evidence="1">The sequence shown here is derived from an EMBL/GenBank/DDBJ whole genome shotgun (WGS) entry which is preliminary data.</text>
</comment>
<evidence type="ECO:0000313" key="2">
    <source>
        <dbReference type="Proteomes" id="UP000008367"/>
    </source>
</evidence>
<organism evidence="1 2">
    <name type="scientific">Vibrio harveyi</name>
    <name type="common">Beneckea harveyi</name>
    <dbReference type="NCBI Taxonomy" id="669"/>
    <lineage>
        <taxon>Bacteria</taxon>
        <taxon>Pseudomonadati</taxon>
        <taxon>Pseudomonadota</taxon>
        <taxon>Gammaproteobacteria</taxon>
        <taxon>Vibrionales</taxon>
        <taxon>Vibrionaceae</taxon>
        <taxon>Vibrio</taxon>
    </lineage>
</organism>
<name>A0A454CZK9_VIBHA</name>
<dbReference type="AlphaFoldDB" id="A0A454CZK9"/>
<proteinExistence type="predicted"/>
<evidence type="ECO:0000313" key="1">
    <source>
        <dbReference type="EMBL" id="EKM31857.1"/>
    </source>
</evidence>
<protein>
    <submittedName>
        <fullName evidence="1">Uncharacterized protein</fullName>
    </submittedName>
</protein>
<feature type="non-terminal residue" evidence="1">
    <location>
        <position position="60"/>
    </location>
</feature>